<dbReference type="OrthoDB" id="28322at2759"/>
<comment type="caution">
    <text evidence="7">The sequence shown here is derived from an EMBL/GenBank/DDBJ whole genome shotgun (WGS) entry which is preliminary data.</text>
</comment>
<organism evidence="7 8">
    <name type="scientific">Wickerhamomyces pijperi</name>
    <name type="common">Yeast</name>
    <name type="synonym">Pichia pijperi</name>
    <dbReference type="NCBI Taxonomy" id="599730"/>
    <lineage>
        <taxon>Eukaryota</taxon>
        <taxon>Fungi</taxon>
        <taxon>Dikarya</taxon>
        <taxon>Ascomycota</taxon>
        <taxon>Saccharomycotina</taxon>
        <taxon>Saccharomycetes</taxon>
        <taxon>Phaffomycetales</taxon>
        <taxon>Wickerhamomycetaceae</taxon>
        <taxon>Wickerhamomyces</taxon>
    </lineage>
</organism>
<evidence type="ECO:0000259" key="6">
    <source>
        <dbReference type="PROSITE" id="PS51914"/>
    </source>
</evidence>
<dbReference type="Pfam" id="PF13015">
    <property type="entry name" value="PRKCSH_1"/>
    <property type="match status" value="1"/>
</dbReference>
<dbReference type="PANTHER" id="PTHR12630:SF1">
    <property type="entry name" value="GLUCOSIDASE 2 SUBUNIT BETA"/>
    <property type="match status" value="1"/>
</dbReference>
<keyword evidence="2 5" id="KW-0732">Signal</keyword>
<dbReference type="InterPro" id="IPR028146">
    <property type="entry name" value="PRKCSH_N"/>
</dbReference>
<evidence type="ECO:0000256" key="3">
    <source>
        <dbReference type="ARBA" id="ARBA00022824"/>
    </source>
</evidence>
<dbReference type="InterPro" id="IPR039794">
    <property type="entry name" value="Gtb1-like"/>
</dbReference>
<evidence type="ECO:0000256" key="5">
    <source>
        <dbReference type="SAM" id="SignalP"/>
    </source>
</evidence>
<evidence type="ECO:0000256" key="4">
    <source>
        <dbReference type="ARBA" id="ARBA00023157"/>
    </source>
</evidence>
<reference evidence="7" key="1">
    <citation type="journal article" date="2021" name="Open Biol.">
        <title>Shared evolutionary footprints suggest mitochondrial oxidative damage underlies multiple complex I losses in fungi.</title>
        <authorList>
            <person name="Schikora-Tamarit M.A."/>
            <person name="Marcet-Houben M."/>
            <person name="Nosek J."/>
            <person name="Gabaldon T."/>
        </authorList>
    </citation>
    <scope>NUCLEOTIDE SEQUENCE</scope>
    <source>
        <strain evidence="7">CBS2887</strain>
    </source>
</reference>
<dbReference type="PROSITE" id="PS51914">
    <property type="entry name" value="MRH"/>
    <property type="match status" value="1"/>
</dbReference>
<reference evidence="7" key="2">
    <citation type="submission" date="2021-01" db="EMBL/GenBank/DDBJ databases">
        <authorList>
            <person name="Schikora-Tamarit M.A."/>
        </authorList>
    </citation>
    <scope>NUCLEOTIDE SEQUENCE</scope>
    <source>
        <strain evidence="7">CBS2887</strain>
    </source>
</reference>
<evidence type="ECO:0000256" key="1">
    <source>
        <dbReference type="ARBA" id="ARBA00022387"/>
    </source>
</evidence>
<dbReference type="GO" id="GO:0006491">
    <property type="term" value="P:N-glycan processing"/>
    <property type="evidence" value="ECO:0007669"/>
    <property type="project" value="TreeGrafter"/>
</dbReference>
<dbReference type="Pfam" id="PF12999">
    <property type="entry name" value="PRKCSH-like"/>
    <property type="match status" value="1"/>
</dbReference>
<feature type="signal peptide" evidence="5">
    <location>
        <begin position="1"/>
        <end position="18"/>
    </location>
</feature>
<dbReference type="PANTHER" id="PTHR12630">
    <property type="entry name" value="N-LINKED OLIGOSACCHARIDE PROCESSING"/>
    <property type="match status" value="1"/>
</dbReference>
<dbReference type="InterPro" id="IPR009011">
    <property type="entry name" value="Man6P_isomerase_rcpt-bd_dom_sf"/>
</dbReference>
<dbReference type="AlphaFoldDB" id="A0A9P8TJ04"/>
<dbReference type="Gene3D" id="2.70.130.10">
    <property type="entry name" value="Mannose-6-phosphate receptor binding domain"/>
    <property type="match status" value="1"/>
</dbReference>
<keyword evidence="8" id="KW-1185">Reference proteome</keyword>
<sequence length="614" mass="70062">MPLPNLLLLLLLPSSSLATAYINGIQGVQPSLQHLYKPNSNGQWTCLNHPEIKLSFSQINDNYCDCPDGSDEPGTSACANGQFYCANDGFKPQVIKSYLVNDGVCDYELCCDGSDEWGTDVVCPNRCDEMRVNEQQRKKKKIKEIKEGQLVLKKLMGIASAERLEIETQLQTKVDQFGEIAGQLQQLAQDPEYLKISKDRKEEVRVTQILDQIKQDVNHSFQIFISSKEYHSKLVEILKSLKETYNENLNDAAVKKTIEDSQYHFESYRGEYHADLNDPQSSPSKPWQKAKKILNSGFRNIVKQYRTLQNVCTHTLSKHNELIKRSAELEGMLTYLINNYNPNFNDLNVKSAVQSAQDLLSNKDPQLVNITVDHQFVDKLIQELSEIVKYVDTLDKEKPTQAIQYETVRPFLNLRQKAEYKLRKWINDFIGKEYNHNLVPIPEKDTQLGGFSPIDKTQQIQQQIDQLTQSQKLLNSEILNTQSKLGQNYGPNDILRIPRTIRSTISDYDYTISFMGDIKQSNSQKSVIKIGHFKSFQIEDLSDFEYQLRLSFGNGDRCWNGPIRKADVVVQCGAAEEIISVSELEKCQYEFIVKSPVGCKFIDEHALAGISDSL</sequence>
<dbReference type="InterPro" id="IPR044865">
    <property type="entry name" value="MRH_dom"/>
</dbReference>
<keyword evidence="4" id="KW-1015">Disulfide bond</keyword>
<dbReference type="GO" id="GO:0017177">
    <property type="term" value="C:glucosidase II complex"/>
    <property type="evidence" value="ECO:0007669"/>
    <property type="project" value="TreeGrafter"/>
</dbReference>
<keyword evidence="3" id="KW-0256">Endoplasmic reticulum</keyword>
<name>A0A9P8TJ04_WICPI</name>
<evidence type="ECO:0000256" key="2">
    <source>
        <dbReference type="ARBA" id="ARBA00022729"/>
    </source>
</evidence>
<dbReference type="InterPro" id="IPR036607">
    <property type="entry name" value="PRKCSH"/>
</dbReference>
<dbReference type="SUPFAM" id="SSF50911">
    <property type="entry name" value="Mannose 6-phosphate receptor domain"/>
    <property type="match status" value="1"/>
</dbReference>
<feature type="chain" id="PRO_5040219944" description="Glucosidase 2 subunit beta" evidence="5">
    <location>
        <begin position="19"/>
        <end position="614"/>
    </location>
</feature>
<feature type="domain" description="MRH" evidence="6">
    <location>
        <begin position="476"/>
        <end position="601"/>
    </location>
</feature>
<evidence type="ECO:0000313" key="8">
    <source>
        <dbReference type="Proteomes" id="UP000774326"/>
    </source>
</evidence>
<dbReference type="Proteomes" id="UP000774326">
    <property type="component" value="Unassembled WGS sequence"/>
</dbReference>
<accession>A0A9P8TJ04</accession>
<proteinExistence type="predicted"/>
<dbReference type="EMBL" id="JAEUBG010004464">
    <property type="protein sequence ID" value="KAH3681348.1"/>
    <property type="molecule type" value="Genomic_DNA"/>
</dbReference>
<gene>
    <name evidence="7" type="ORF">WICPIJ_007701</name>
</gene>
<evidence type="ECO:0000313" key="7">
    <source>
        <dbReference type="EMBL" id="KAH3681348.1"/>
    </source>
</evidence>
<protein>
    <recommendedName>
        <fullName evidence="1">Glucosidase 2 subunit beta</fullName>
    </recommendedName>
</protein>